<dbReference type="Gene3D" id="3.40.630.10">
    <property type="entry name" value="Zn peptidases"/>
    <property type="match status" value="1"/>
</dbReference>
<dbReference type="AlphaFoldDB" id="A0A382WN79"/>
<dbReference type="InterPro" id="IPR053138">
    <property type="entry name" value="N-alpha-Ac-DABA_deacetylase"/>
</dbReference>
<dbReference type="SUPFAM" id="SSF53187">
    <property type="entry name" value="Zn-dependent exopeptidases"/>
    <property type="match status" value="1"/>
</dbReference>
<accession>A0A382WN79</accession>
<feature type="non-terminal residue" evidence="1">
    <location>
        <position position="140"/>
    </location>
</feature>
<evidence type="ECO:0000313" key="1">
    <source>
        <dbReference type="EMBL" id="SVD60060.1"/>
    </source>
</evidence>
<dbReference type="PANTHER" id="PTHR37326">
    <property type="entry name" value="BLL3975 PROTEIN"/>
    <property type="match status" value="1"/>
</dbReference>
<protein>
    <recommendedName>
        <fullName evidence="2">Peptidase M14 carboxypeptidase A domain-containing protein</fullName>
    </recommendedName>
</protein>
<evidence type="ECO:0008006" key="2">
    <source>
        <dbReference type="Google" id="ProtNLM"/>
    </source>
</evidence>
<proteinExistence type="predicted"/>
<gene>
    <name evidence="1" type="ORF">METZ01_LOCUS412914</name>
</gene>
<reference evidence="1" key="1">
    <citation type="submission" date="2018-05" db="EMBL/GenBank/DDBJ databases">
        <authorList>
            <person name="Lanie J.A."/>
            <person name="Ng W.-L."/>
            <person name="Kazmierczak K.M."/>
            <person name="Andrzejewski T.M."/>
            <person name="Davidsen T.M."/>
            <person name="Wayne K.J."/>
            <person name="Tettelin H."/>
            <person name="Glass J.I."/>
            <person name="Rusch D."/>
            <person name="Podicherti R."/>
            <person name="Tsui H.-C.T."/>
            <person name="Winkler M.E."/>
        </authorList>
    </citation>
    <scope>NUCLEOTIDE SEQUENCE</scope>
</reference>
<name>A0A382WN79_9ZZZZ</name>
<sequence length="140" mass="15631">MLETNQINIDKIKDQSNYFGSLYVNSLAATTEVRIPYHIIKGNSKGPILCLLSTQHGWEPMGAEILRRALLDVDEKKLQGTIISIPLAHPFTVEFGGTIESSGQRVSPADNLDLNQQWPGANKNAWLTQQIAYVIWNNLI</sequence>
<dbReference type="EMBL" id="UINC01161079">
    <property type="protein sequence ID" value="SVD60060.1"/>
    <property type="molecule type" value="Genomic_DNA"/>
</dbReference>
<organism evidence="1">
    <name type="scientific">marine metagenome</name>
    <dbReference type="NCBI Taxonomy" id="408172"/>
    <lineage>
        <taxon>unclassified sequences</taxon>
        <taxon>metagenomes</taxon>
        <taxon>ecological metagenomes</taxon>
    </lineage>
</organism>
<dbReference type="PANTHER" id="PTHR37326:SF1">
    <property type="entry name" value="BLL3975 PROTEIN"/>
    <property type="match status" value="1"/>
</dbReference>